<dbReference type="RefSeq" id="WP_066244313.1">
    <property type="nucleotide sequence ID" value="NZ_LRFC01000038.1"/>
</dbReference>
<feature type="coiled-coil region" evidence="1">
    <location>
        <begin position="96"/>
        <end position="148"/>
    </location>
</feature>
<dbReference type="AlphaFoldDB" id="A0A163PMI2"/>
<dbReference type="EMBL" id="LRFC01000038">
    <property type="protein sequence ID" value="KZE63738.1"/>
    <property type="molecule type" value="Genomic_DNA"/>
</dbReference>
<sequence length="193" mass="22194">MNTLLLVSLLVSSILTGSNPNQMQVNRTSSEEPNASVHATFEEQQEAILQFINVDVARVSSYEMEAFDSLAKVSGENYTDDETMYLELVENTIPAYEKALAEVKNIEVQGQELEEMKKRLLVATETFYEAILLQKQALEQQSEELMVESNFKLEEYIQLVDAYHLELELLSLKYKVEYERNDENTEKSDESFI</sequence>
<reference evidence="3" key="1">
    <citation type="submission" date="2016-01" db="EMBL/GenBank/DDBJ databases">
        <title>Draft genome of Chromobacterium sp. F49.</title>
        <authorList>
            <person name="Hong K.W."/>
        </authorList>
    </citation>
    <scope>NUCLEOTIDE SEQUENCE [LARGE SCALE GENOMIC DNA]</scope>
    <source>
        <strain evidence="3">P7IIIA</strain>
    </source>
</reference>
<organism evidence="2 3">
    <name type="scientific">Fictibacillus phosphorivorans</name>
    <dbReference type="NCBI Taxonomy" id="1221500"/>
    <lineage>
        <taxon>Bacteria</taxon>
        <taxon>Bacillati</taxon>
        <taxon>Bacillota</taxon>
        <taxon>Bacilli</taxon>
        <taxon>Bacillales</taxon>
        <taxon>Fictibacillaceae</taxon>
        <taxon>Fictibacillus</taxon>
    </lineage>
</organism>
<evidence type="ECO:0000313" key="2">
    <source>
        <dbReference type="EMBL" id="KZE63738.1"/>
    </source>
</evidence>
<comment type="caution">
    <text evidence="2">The sequence shown here is derived from an EMBL/GenBank/DDBJ whole genome shotgun (WGS) entry which is preliminary data.</text>
</comment>
<keyword evidence="3" id="KW-1185">Reference proteome</keyword>
<evidence type="ECO:0000256" key="1">
    <source>
        <dbReference type="SAM" id="Coils"/>
    </source>
</evidence>
<dbReference type="OrthoDB" id="1953267at2"/>
<gene>
    <name evidence="2" type="ORF">AWM68_11525</name>
</gene>
<dbReference type="Proteomes" id="UP000076567">
    <property type="component" value="Unassembled WGS sequence"/>
</dbReference>
<keyword evidence="1" id="KW-0175">Coiled coil</keyword>
<name>A0A163PMI2_9BACL</name>
<protein>
    <submittedName>
        <fullName evidence="2">Uncharacterized protein</fullName>
    </submittedName>
</protein>
<evidence type="ECO:0000313" key="3">
    <source>
        <dbReference type="Proteomes" id="UP000076567"/>
    </source>
</evidence>
<proteinExistence type="predicted"/>
<accession>A0A163PMI2</accession>